<dbReference type="Proteomes" id="UP000762676">
    <property type="component" value="Unassembled WGS sequence"/>
</dbReference>
<organism evidence="7 8">
    <name type="scientific">Elysia marginata</name>
    <dbReference type="NCBI Taxonomy" id="1093978"/>
    <lineage>
        <taxon>Eukaryota</taxon>
        <taxon>Metazoa</taxon>
        <taxon>Spiralia</taxon>
        <taxon>Lophotrochozoa</taxon>
        <taxon>Mollusca</taxon>
        <taxon>Gastropoda</taxon>
        <taxon>Heterobranchia</taxon>
        <taxon>Euthyneura</taxon>
        <taxon>Panpulmonata</taxon>
        <taxon>Sacoglossa</taxon>
        <taxon>Placobranchoidea</taxon>
        <taxon>Plakobranchidae</taxon>
        <taxon>Elysia</taxon>
    </lineage>
</organism>
<dbReference type="EMBL" id="BMAT01006528">
    <property type="protein sequence ID" value="GFS14478.1"/>
    <property type="molecule type" value="Genomic_DNA"/>
</dbReference>
<dbReference type="PROSITE" id="PS51257">
    <property type="entry name" value="PROKAR_LIPOPROTEIN"/>
    <property type="match status" value="1"/>
</dbReference>
<keyword evidence="8" id="KW-1185">Reference proteome</keyword>
<evidence type="ECO:0000256" key="3">
    <source>
        <dbReference type="PIRSR" id="PIRSR037251-1"/>
    </source>
</evidence>
<dbReference type="PROSITE" id="PS01174">
    <property type="entry name" value="LIPASE_GDXG_SER"/>
    <property type="match status" value="1"/>
</dbReference>
<name>A0AAV4IVC8_9GAST</name>
<evidence type="ECO:0000259" key="6">
    <source>
        <dbReference type="Pfam" id="PF07859"/>
    </source>
</evidence>
<feature type="domain" description="Alpha/beta hydrolase fold-3" evidence="6">
    <location>
        <begin position="346"/>
        <end position="407"/>
    </location>
</feature>
<dbReference type="AlphaFoldDB" id="A0AAV4IVC8"/>
<dbReference type="SUPFAM" id="SSF53474">
    <property type="entry name" value="alpha/beta-Hydrolases"/>
    <property type="match status" value="1"/>
</dbReference>
<dbReference type="GO" id="GO:0052689">
    <property type="term" value="F:carboxylic ester hydrolase activity"/>
    <property type="evidence" value="ECO:0007669"/>
    <property type="project" value="InterPro"/>
</dbReference>
<feature type="active site" evidence="3">
    <location>
        <position position="406"/>
    </location>
</feature>
<dbReference type="InterPro" id="IPR029058">
    <property type="entry name" value="AB_hydrolase_fold"/>
</dbReference>
<dbReference type="InterPro" id="IPR013094">
    <property type="entry name" value="AB_hydrolase_3"/>
</dbReference>
<dbReference type="GO" id="GO:0016020">
    <property type="term" value="C:membrane"/>
    <property type="evidence" value="ECO:0007669"/>
    <property type="project" value="InterPro"/>
</dbReference>
<comment type="similarity">
    <text evidence="1">Belongs to the 'GDXG' lipolytic enzyme family.</text>
</comment>
<feature type="chain" id="PRO_5043999862" evidence="5">
    <location>
        <begin position="22"/>
        <end position="439"/>
    </location>
</feature>
<dbReference type="InterPro" id="IPR050300">
    <property type="entry name" value="GDXG_lipolytic_enzyme"/>
</dbReference>
<feature type="active site" evidence="3">
    <location>
        <position position="376"/>
    </location>
</feature>
<dbReference type="Gene3D" id="3.40.50.1820">
    <property type="entry name" value="alpha/beta hydrolase"/>
    <property type="match status" value="1"/>
</dbReference>
<evidence type="ECO:0000256" key="4">
    <source>
        <dbReference type="PROSITE-ProRule" id="PRU10038"/>
    </source>
</evidence>
<dbReference type="PANTHER" id="PTHR48081">
    <property type="entry name" value="AB HYDROLASE SUPERFAMILY PROTEIN C4A8.06C"/>
    <property type="match status" value="1"/>
</dbReference>
<reference evidence="7 8" key="1">
    <citation type="journal article" date="2021" name="Elife">
        <title>Chloroplast acquisition without the gene transfer in kleptoplastic sea slugs, Plakobranchus ocellatus.</title>
        <authorList>
            <person name="Maeda T."/>
            <person name="Takahashi S."/>
            <person name="Yoshida T."/>
            <person name="Shimamura S."/>
            <person name="Takaki Y."/>
            <person name="Nagai Y."/>
            <person name="Toyoda A."/>
            <person name="Suzuki Y."/>
            <person name="Arimoto A."/>
            <person name="Ishii H."/>
            <person name="Satoh N."/>
            <person name="Nishiyama T."/>
            <person name="Hasebe M."/>
            <person name="Maruyama T."/>
            <person name="Minagawa J."/>
            <person name="Obokata J."/>
            <person name="Shigenobu S."/>
        </authorList>
    </citation>
    <scope>NUCLEOTIDE SEQUENCE [LARGE SCALE GENOMIC DNA]</scope>
</reference>
<dbReference type="PANTHER" id="PTHR48081:SF8">
    <property type="entry name" value="ALPHA_BETA HYDROLASE FOLD-3 DOMAIN-CONTAINING PROTEIN-RELATED"/>
    <property type="match status" value="1"/>
</dbReference>
<evidence type="ECO:0000256" key="2">
    <source>
        <dbReference type="ARBA" id="ARBA00022801"/>
    </source>
</evidence>
<proteinExistence type="inferred from homology"/>
<dbReference type="PIRSF" id="PIRSF037251">
    <property type="entry name" value="Arylacetamide_deacetylase"/>
    <property type="match status" value="1"/>
</dbReference>
<feature type="active site" evidence="3 4">
    <location>
        <position position="193"/>
    </location>
</feature>
<gene>
    <name evidence="7" type="ORF">ElyMa_003164000</name>
</gene>
<dbReference type="Pfam" id="PF07859">
    <property type="entry name" value="Abhydrolase_3"/>
    <property type="match status" value="2"/>
</dbReference>
<dbReference type="InterPro" id="IPR033140">
    <property type="entry name" value="Lipase_GDXG_put_SER_AS"/>
</dbReference>
<feature type="domain" description="Alpha/beta hydrolase fold-3" evidence="6">
    <location>
        <begin position="116"/>
        <end position="278"/>
    </location>
</feature>
<evidence type="ECO:0000313" key="8">
    <source>
        <dbReference type="Proteomes" id="UP000762676"/>
    </source>
</evidence>
<evidence type="ECO:0000256" key="5">
    <source>
        <dbReference type="SAM" id="SignalP"/>
    </source>
</evidence>
<evidence type="ECO:0000313" key="7">
    <source>
        <dbReference type="EMBL" id="GFS14478.1"/>
    </source>
</evidence>
<evidence type="ECO:0000256" key="1">
    <source>
        <dbReference type="ARBA" id="ARBA00010515"/>
    </source>
</evidence>
<dbReference type="InterPro" id="IPR017157">
    <property type="entry name" value="Arylacetamide_deacetylase"/>
</dbReference>
<comment type="caution">
    <text evidence="7">The sequence shown here is derived from an EMBL/GenBank/DDBJ whole genome shotgun (WGS) entry which is preliminary data.</text>
</comment>
<feature type="signal peptide" evidence="5">
    <location>
        <begin position="1"/>
        <end position="21"/>
    </location>
</feature>
<protein>
    <submittedName>
        <fullName evidence="7">Arylacetamide deacetylase</fullName>
    </submittedName>
</protein>
<accession>A0AAV4IVC8</accession>
<keyword evidence="5" id="KW-0732">Signal</keyword>
<sequence length="439" mass="48810">MPKKPFALPALAFALVVLACSYHLYTPLPDGIAEPAKLQVFMVFLKIMRASTNLIALISPYSHIETMDIIMEMAMARHFYSAAAGDVKLTETELAGVPVVIYRHVEADATSAPATVFFHGGGFVLLSAKAYDFTTYDIARGTKAVVVSVDYRRGLSHPFPAAVHDCINVTTHLLREGQRYGIDVNRIGVAGDSAGGNLATVVALHLGENRKTGGRRKPGEDLPALKFQALFYPLLQAVDFWLPSYMDNNDVTPAILNRNFITYLLAVYFGLGQNAKHYGSVMANGDHLPSRVTKEYSKYVDRSQLYEQNKEGISFKRPSEIKDIIDPYSVDKERSSVDLEVHKLLHHKVTDPMFSPLFAADVSQAPPTFLHVAEFDVLRDEGLLYARKLRDAGVKVITHYSKGGVHGEITKLGTRHFEFRLGDIALEKMYEFVKETLSR</sequence>
<keyword evidence="2" id="KW-0378">Hydrolase</keyword>